<sequence length="154" mass="16661">MKVAKIIFAFSVVWSGLVLAEPYAEWGTIAGGMPLAELDPDMEVPDSSKVPIPPPPSGKFISGGGDVSCAIAVRTELPVEEVCAYYKSELMPMGYLQVVDTPGLNSEGCQIYKDGDMLTDFGVMVEKNEDRMFVENGSTHVMISYLPTSRGNCE</sequence>
<proteinExistence type="predicted"/>
<accession>A0A2G1VEH3</accession>
<gene>
    <name evidence="1" type="ORF">CLH62_12520</name>
</gene>
<dbReference type="EMBL" id="NTFI01000003">
    <property type="protein sequence ID" value="PHQ25165.1"/>
    <property type="molecule type" value="Genomic_DNA"/>
</dbReference>
<protein>
    <submittedName>
        <fullName evidence="1">Uncharacterized protein</fullName>
    </submittedName>
</protein>
<dbReference type="AlphaFoldDB" id="A0A2G1VEH3"/>
<dbReference type="Proteomes" id="UP000229044">
    <property type="component" value="Unassembled WGS sequence"/>
</dbReference>
<reference evidence="1 2" key="1">
    <citation type="submission" date="2017-09" db="EMBL/GenBank/DDBJ databases">
        <title>The draft genome sequences of Marinobacter guineae M3B.</title>
        <authorList>
            <person name="Cao J."/>
        </authorList>
    </citation>
    <scope>NUCLEOTIDE SEQUENCE [LARGE SCALE GENOMIC DNA]</scope>
    <source>
        <strain evidence="1 2">M3B</strain>
    </source>
</reference>
<name>A0A2G1VEH3_9GAMM</name>
<dbReference type="RefSeq" id="WP_099618476.1">
    <property type="nucleotide sequence ID" value="NZ_KZ319340.1"/>
</dbReference>
<comment type="caution">
    <text evidence="1">The sequence shown here is derived from an EMBL/GenBank/DDBJ whole genome shotgun (WGS) entry which is preliminary data.</text>
</comment>
<organism evidence="1 2">
    <name type="scientific">Marinobacter guineae</name>
    <dbReference type="NCBI Taxonomy" id="432303"/>
    <lineage>
        <taxon>Bacteria</taxon>
        <taxon>Pseudomonadati</taxon>
        <taxon>Pseudomonadota</taxon>
        <taxon>Gammaproteobacteria</taxon>
        <taxon>Pseudomonadales</taxon>
        <taxon>Marinobacteraceae</taxon>
        <taxon>Marinobacter</taxon>
    </lineage>
</organism>
<evidence type="ECO:0000313" key="1">
    <source>
        <dbReference type="EMBL" id="PHQ25165.1"/>
    </source>
</evidence>
<dbReference type="OrthoDB" id="9849448at2"/>
<keyword evidence="2" id="KW-1185">Reference proteome</keyword>
<evidence type="ECO:0000313" key="2">
    <source>
        <dbReference type="Proteomes" id="UP000229044"/>
    </source>
</evidence>